<gene>
    <name evidence="3" type="ORF">CfE428DRAFT_1416</name>
    <name evidence="2" type="ORF">CfE428DRAFT_1860</name>
</gene>
<accession>B4CXX5</accession>
<dbReference type="EMBL" id="ABVL01000003">
    <property type="protein sequence ID" value="EDY21123.1"/>
    <property type="molecule type" value="Genomic_DNA"/>
</dbReference>
<dbReference type="eggNOG" id="COG3464">
    <property type="taxonomic scope" value="Bacteria"/>
</dbReference>
<organism evidence="3 4">
    <name type="scientific">Chthoniobacter flavus Ellin428</name>
    <dbReference type="NCBI Taxonomy" id="497964"/>
    <lineage>
        <taxon>Bacteria</taxon>
        <taxon>Pseudomonadati</taxon>
        <taxon>Verrucomicrobiota</taxon>
        <taxon>Spartobacteria</taxon>
        <taxon>Chthoniobacterales</taxon>
        <taxon>Chthoniobacteraceae</taxon>
        <taxon>Chthoniobacter</taxon>
    </lineage>
</organism>
<dbReference type="AlphaFoldDB" id="B4CXX5"/>
<dbReference type="InParanoid" id="B4CXX5"/>
<evidence type="ECO:0000256" key="1">
    <source>
        <dbReference type="ARBA" id="ARBA00006539"/>
    </source>
</evidence>
<name>B4CXX5_9BACT</name>
<comment type="similarity">
    <text evidence="1">Belongs to the UPF0236 family.</text>
</comment>
<protein>
    <recommendedName>
        <fullName evidence="5">ISKra4 family transposase</fullName>
    </recommendedName>
</protein>
<evidence type="ECO:0000313" key="3">
    <source>
        <dbReference type="EMBL" id="EDY21123.1"/>
    </source>
</evidence>
<evidence type="ECO:0008006" key="5">
    <source>
        <dbReference type="Google" id="ProtNLM"/>
    </source>
</evidence>
<comment type="caution">
    <text evidence="3">The sequence shown here is derived from an EMBL/GenBank/DDBJ whole genome shotgun (WGS) entry which is preliminary data.</text>
</comment>
<proteinExistence type="inferred from homology"/>
<evidence type="ECO:0000313" key="2">
    <source>
        <dbReference type="EMBL" id="EDY20663.1"/>
    </source>
</evidence>
<dbReference type="Proteomes" id="UP000005824">
    <property type="component" value="Unassembled WGS sequence"/>
</dbReference>
<sequence length="303" mass="34233">MSDFGAEHSFRQCGQRLKEHYGFELNATAVRDATLQQAARAVTQLEAHYRENFRVLPKTGPEYIVAQADGTMICTVPEGRKRTQARPREWKEMRLSAARAHGRVDTTYAAGFLTVEETGRRWGHCARDAGWSLNARLHVVADGADWIRRQCQEAFGDQAELLIDFFHVSEYLAAAAESCRPQAPRRWLHTQQQRLRRGAADKVLASLAADLEPATVPDEEAPVRSAHGYLSRRRPYLDYPKALARELPIGSGLIESGHKHVLQARLKKPGSAWLSHNAHALAQLRIIRANQLWESFWQDRKAA</sequence>
<keyword evidence="4" id="KW-1185">Reference proteome</keyword>
<dbReference type="EMBL" id="ABVL01000004">
    <property type="protein sequence ID" value="EDY20663.1"/>
    <property type="molecule type" value="Genomic_DNA"/>
</dbReference>
<evidence type="ECO:0000313" key="4">
    <source>
        <dbReference type="Proteomes" id="UP000005824"/>
    </source>
</evidence>
<reference evidence="3 4" key="1">
    <citation type="journal article" date="2011" name="J. Bacteriol.">
        <title>Genome sequence of Chthoniobacter flavus Ellin428, an aerobic heterotrophic soil bacterium.</title>
        <authorList>
            <person name="Kant R."/>
            <person name="van Passel M.W."/>
            <person name="Palva A."/>
            <person name="Lucas S."/>
            <person name="Lapidus A."/>
            <person name="Glavina Del Rio T."/>
            <person name="Dalin E."/>
            <person name="Tice H."/>
            <person name="Bruce D."/>
            <person name="Goodwin L."/>
            <person name="Pitluck S."/>
            <person name="Larimer F.W."/>
            <person name="Land M.L."/>
            <person name="Hauser L."/>
            <person name="Sangwan P."/>
            <person name="de Vos W.M."/>
            <person name="Janssen P.H."/>
            <person name="Smidt H."/>
        </authorList>
    </citation>
    <scope>NUCLEOTIDE SEQUENCE [LARGE SCALE GENOMIC DNA]</scope>
    <source>
        <strain evidence="3 4">Ellin428</strain>
    </source>
</reference>
<dbReference type="STRING" id="497964.CfE428DRAFT_1416"/>
<dbReference type="InterPro" id="IPR009620">
    <property type="entry name" value="UPF0236"/>
</dbReference>
<dbReference type="Pfam" id="PF06782">
    <property type="entry name" value="UPF0236"/>
    <property type="match status" value="1"/>
</dbReference>
<dbReference type="RefSeq" id="WP_006978742.1">
    <property type="nucleotide sequence ID" value="NZ_ABVL01000003.1"/>
</dbReference>